<sequence>MWLGCRRIKLIVSGIGVHMLELLVIKEINSKGVSVCLKPRLAEVITPTLANEIRNLQNSIVDKYLSSPWEGYFYVIWYSHRGHGHCGRGLDFNYILSTILNGKEVAFETYIKNLFDMLFLNYIGLGLPVINCSIVDRSIRGISQEFFFLNQINFIKNTTPNAVADEIFSVNLQDISNRQVFPAFLYQSNRFYRFASINLNEMRRLIAKTEMPLLDEAAIEKIKLIFEDIKNETISEIYNLASTNLKLLKRIAQMQMNNLSVSVSE</sequence>
<comment type="caution">
    <text evidence="1">The sequence shown here is derived from an EMBL/GenBank/DDBJ whole genome shotgun (WGS) entry which is preliminary data.</text>
</comment>
<name>A0A0W0UW70_9GAMM</name>
<dbReference type="Proteomes" id="UP000054715">
    <property type="component" value="Unassembled WGS sequence"/>
</dbReference>
<dbReference type="AlphaFoldDB" id="A0A0W0UW70"/>
<gene>
    <name evidence="1" type="ORF">Ljam_0345</name>
</gene>
<reference evidence="1 2" key="1">
    <citation type="submission" date="2015-11" db="EMBL/GenBank/DDBJ databases">
        <title>Genomic analysis of 38 Legionella species identifies large and diverse effector repertoires.</title>
        <authorList>
            <person name="Burstein D."/>
            <person name="Amaro F."/>
            <person name="Zusman T."/>
            <person name="Lifshitz Z."/>
            <person name="Cohen O."/>
            <person name="Gilbert J.A."/>
            <person name="Pupko T."/>
            <person name="Shuman H.A."/>
            <person name="Segal G."/>
        </authorList>
    </citation>
    <scope>NUCLEOTIDE SEQUENCE [LARGE SCALE GENOMIC DNA]</scope>
    <source>
        <strain evidence="1 2">JA-26-G1-E2</strain>
    </source>
</reference>
<dbReference type="EMBL" id="LNYG01000007">
    <property type="protein sequence ID" value="KTD12129.1"/>
    <property type="molecule type" value="Genomic_DNA"/>
</dbReference>
<accession>A0A0W0UW70</accession>
<protein>
    <submittedName>
        <fullName evidence="1">Uncharacterized protein</fullName>
    </submittedName>
</protein>
<organism evidence="1 2">
    <name type="scientific">Legionella jamestowniensis</name>
    <dbReference type="NCBI Taxonomy" id="455"/>
    <lineage>
        <taxon>Bacteria</taxon>
        <taxon>Pseudomonadati</taxon>
        <taxon>Pseudomonadota</taxon>
        <taxon>Gammaproteobacteria</taxon>
        <taxon>Legionellales</taxon>
        <taxon>Legionellaceae</taxon>
        <taxon>Legionella</taxon>
    </lineage>
</organism>
<evidence type="ECO:0000313" key="1">
    <source>
        <dbReference type="EMBL" id="KTD12129.1"/>
    </source>
</evidence>
<evidence type="ECO:0000313" key="2">
    <source>
        <dbReference type="Proteomes" id="UP000054715"/>
    </source>
</evidence>
<proteinExistence type="predicted"/>
<dbReference type="PATRIC" id="fig|455.5.peg.364"/>